<accession>A0A158P4R9</accession>
<reference evidence="4" key="2">
    <citation type="submission" date="2016-04" db="UniProtKB">
        <authorList>
            <consortium name="EnsemblMetazoa"/>
        </authorList>
    </citation>
    <scope>IDENTIFICATION</scope>
</reference>
<dbReference type="AlphaFoldDB" id="A0A158P4R9"/>
<dbReference type="STRING" id="32264.A0A158P4R9"/>
<dbReference type="Gene3D" id="3.30.310.10">
    <property type="entry name" value="TATA-Binding Protein"/>
    <property type="match status" value="2"/>
</dbReference>
<dbReference type="EnsemblMetazoa" id="tetur07g08309.1">
    <property type="protein sequence ID" value="tetur07g08309.1"/>
    <property type="gene ID" value="tetur07g08309"/>
</dbReference>
<organism evidence="4 5">
    <name type="scientific">Tetranychus urticae</name>
    <name type="common">Two-spotted spider mite</name>
    <dbReference type="NCBI Taxonomy" id="32264"/>
    <lineage>
        <taxon>Eukaryota</taxon>
        <taxon>Metazoa</taxon>
        <taxon>Ecdysozoa</taxon>
        <taxon>Arthropoda</taxon>
        <taxon>Chelicerata</taxon>
        <taxon>Arachnida</taxon>
        <taxon>Acari</taxon>
        <taxon>Acariformes</taxon>
        <taxon>Trombidiformes</taxon>
        <taxon>Prostigmata</taxon>
        <taxon>Eleutherengona</taxon>
        <taxon>Raphignathae</taxon>
        <taxon>Tetranychoidea</taxon>
        <taxon>Tetranychidae</taxon>
        <taxon>Tetranychus</taxon>
    </lineage>
</organism>
<proteinExistence type="inferred from homology"/>
<evidence type="ECO:0000256" key="2">
    <source>
        <dbReference type="ARBA" id="ARBA00023125"/>
    </source>
</evidence>
<reference evidence="5" key="1">
    <citation type="submission" date="2011-08" db="EMBL/GenBank/DDBJ databases">
        <authorList>
            <person name="Rombauts S."/>
        </authorList>
    </citation>
    <scope>NUCLEOTIDE SEQUENCE</scope>
    <source>
        <strain evidence="5">London</strain>
    </source>
</reference>
<dbReference type="InterPro" id="IPR012295">
    <property type="entry name" value="TBP_dom_sf"/>
</dbReference>
<dbReference type="EMBL" id="CAEY01001899">
    <property type="status" value="NOT_ANNOTATED_CDS"/>
    <property type="molecule type" value="Genomic_DNA"/>
</dbReference>
<dbReference type="eggNOG" id="KOG3302">
    <property type="taxonomic scope" value="Eukaryota"/>
</dbReference>
<dbReference type="PRINTS" id="PR00686">
    <property type="entry name" value="TIFACTORIID"/>
</dbReference>
<evidence type="ECO:0000313" key="5">
    <source>
        <dbReference type="Proteomes" id="UP000015104"/>
    </source>
</evidence>
<dbReference type="Proteomes" id="UP000015104">
    <property type="component" value="Unassembled WGS sequence"/>
</dbReference>
<evidence type="ECO:0008006" key="6">
    <source>
        <dbReference type="Google" id="ProtNLM"/>
    </source>
</evidence>
<dbReference type="GO" id="GO:0006352">
    <property type="term" value="P:DNA-templated transcription initiation"/>
    <property type="evidence" value="ECO:0007669"/>
    <property type="project" value="InterPro"/>
</dbReference>
<name>A0A158P4R9_TETUR</name>
<keyword evidence="3" id="KW-0804">Transcription</keyword>
<dbReference type="SUPFAM" id="SSF55945">
    <property type="entry name" value="TATA-box binding protein-like"/>
    <property type="match status" value="2"/>
</dbReference>
<dbReference type="GO" id="GO:0003677">
    <property type="term" value="F:DNA binding"/>
    <property type="evidence" value="ECO:0007669"/>
    <property type="project" value="UniProtKB-KW"/>
</dbReference>
<comment type="similarity">
    <text evidence="1">Belongs to the TBP family.</text>
</comment>
<keyword evidence="2" id="KW-0238">DNA-binding</keyword>
<sequence>MKYLQENCSIANIVTSFTLNNKLSREKIKEKFQFIKYPKRFSGGILKYLDGCLLIFDSGKIIVTGVQNISTSMILIDRFCSRYSDEIKYSTHKIVNITVCSQISGEFDYQKLLNHPGSSYEPELFPGIHLKLDKSKVIYIIFRTGKIIITGLKDLESIPDYCDLFDYEIRMKFI</sequence>
<dbReference type="InterPro" id="IPR000814">
    <property type="entry name" value="TBP"/>
</dbReference>
<dbReference type="PANTHER" id="PTHR10126">
    <property type="entry name" value="TATA-BOX BINDING PROTEIN"/>
    <property type="match status" value="1"/>
</dbReference>
<dbReference type="Pfam" id="PF00352">
    <property type="entry name" value="TBP"/>
    <property type="match status" value="2"/>
</dbReference>
<evidence type="ECO:0000256" key="1">
    <source>
        <dbReference type="ARBA" id="ARBA00005560"/>
    </source>
</evidence>
<protein>
    <recommendedName>
        <fullName evidence="6">TATA-box-binding protein</fullName>
    </recommendedName>
</protein>
<evidence type="ECO:0000256" key="3">
    <source>
        <dbReference type="ARBA" id="ARBA00023163"/>
    </source>
</evidence>
<evidence type="ECO:0000313" key="4">
    <source>
        <dbReference type="EnsemblMetazoa" id="tetur07g08309.1"/>
    </source>
</evidence>
<keyword evidence="5" id="KW-1185">Reference proteome</keyword>